<dbReference type="Proteomes" id="UP000214596">
    <property type="component" value="Unassembled WGS sequence"/>
</dbReference>
<name>A0A227J5Y6_VIBPH</name>
<protein>
    <submittedName>
        <fullName evidence="1">Murein L,D-transpeptidase</fullName>
    </submittedName>
</protein>
<evidence type="ECO:0000313" key="1">
    <source>
        <dbReference type="EMBL" id="OXE29794.1"/>
    </source>
</evidence>
<gene>
    <name evidence="1" type="ORF">CA163_26760</name>
</gene>
<feature type="non-terminal residue" evidence="1">
    <location>
        <position position="1"/>
    </location>
</feature>
<dbReference type="EMBL" id="NIXT01002883">
    <property type="protein sequence ID" value="OXE29794.1"/>
    <property type="molecule type" value="Genomic_DNA"/>
</dbReference>
<comment type="caution">
    <text evidence="1">The sequence shown here is derived from an EMBL/GenBank/DDBJ whole genome shotgun (WGS) entry which is preliminary data.</text>
</comment>
<feature type="non-terminal residue" evidence="1">
    <location>
        <position position="111"/>
    </location>
</feature>
<dbReference type="AlphaFoldDB" id="A0A227J5Y6"/>
<evidence type="ECO:0000313" key="2">
    <source>
        <dbReference type="Proteomes" id="UP000214596"/>
    </source>
</evidence>
<organism evidence="1 2">
    <name type="scientific">Vibrio parahaemolyticus</name>
    <dbReference type="NCBI Taxonomy" id="670"/>
    <lineage>
        <taxon>Bacteria</taxon>
        <taxon>Pseudomonadati</taxon>
        <taxon>Pseudomonadota</taxon>
        <taxon>Gammaproteobacteria</taxon>
        <taxon>Vibrionales</taxon>
        <taxon>Vibrionaceae</taxon>
        <taxon>Vibrio</taxon>
    </lineage>
</organism>
<reference evidence="1 2" key="1">
    <citation type="journal article" date="2017" name="Appl. Environ. Microbiol.">
        <title>Parallel evolution of two clades of a major Atlantic endemic Vibrio parahaemolyticus pathogen lineage by independent acquisition of related pathogenicity islands.</title>
        <authorList>
            <person name="Xu F."/>
            <person name="Gonzalez-Escalona N."/>
            <person name="Drees K.P."/>
            <person name="Sebra R.P."/>
            <person name="Cooper V.S."/>
            <person name="Jones S.H."/>
            <person name="Whistler C.A."/>
        </authorList>
    </citation>
    <scope>NUCLEOTIDE SEQUENCE [LARGE SCALE GENOMIC DNA]</scope>
    <source>
        <strain evidence="1 2">MAVP-3</strain>
    </source>
</reference>
<sequence>LSYLEQVPQEGVNWLFANKAHVSFPAPSVDTLSVLSNEITVGKLDQFLASLRSPLQMDASFNTVFASLSEFSQYQYPFYEQKGLSRVGDPIENKSTLVERMAIVGVDVSYI</sequence>
<proteinExistence type="predicted"/>
<accession>A0A227J5Y6</accession>